<organism evidence="1 2">
    <name type="scientific">Virgisporangium aliadipatigenens</name>
    <dbReference type="NCBI Taxonomy" id="741659"/>
    <lineage>
        <taxon>Bacteria</taxon>
        <taxon>Bacillati</taxon>
        <taxon>Actinomycetota</taxon>
        <taxon>Actinomycetes</taxon>
        <taxon>Micromonosporales</taxon>
        <taxon>Micromonosporaceae</taxon>
        <taxon>Virgisporangium</taxon>
    </lineage>
</organism>
<dbReference type="EMBL" id="BOPF01000047">
    <property type="protein sequence ID" value="GIJ51356.1"/>
    <property type="molecule type" value="Genomic_DNA"/>
</dbReference>
<reference evidence="1" key="1">
    <citation type="submission" date="2021-01" db="EMBL/GenBank/DDBJ databases">
        <title>Whole genome shotgun sequence of Virgisporangium aliadipatigenens NBRC 105644.</title>
        <authorList>
            <person name="Komaki H."/>
            <person name="Tamura T."/>
        </authorList>
    </citation>
    <scope>NUCLEOTIDE SEQUENCE</scope>
    <source>
        <strain evidence="1">NBRC 105644</strain>
    </source>
</reference>
<keyword evidence="2" id="KW-1185">Reference proteome</keyword>
<sequence length="228" mass="25528">MAAPAHRWEWDMRARPETWSCSCGAAGTAPAEQMAWPALRRHMYEQSAPLIPRLSTRQLAAALRAEVRGRDDEAIELLIAHGTWLSDTRLRRTLKGLWNADGDLTVFVHWKTVAHALGVTTELLHAMRFLNPPMRMWPYLDEWTYLSKPTPTITAAEEDRTEVAVLRAVYSLATGTPIGIGTLGERVHPRARAMIVSAITRTVAGKQPPITAEFYKTPPWPYGRTGHA</sequence>
<accession>A0A8J4DVE1</accession>
<protein>
    <submittedName>
        <fullName evidence="1">Uncharacterized protein</fullName>
    </submittedName>
</protein>
<name>A0A8J4DVE1_9ACTN</name>
<dbReference type="Proteomes" id="UP000619260">
    <property type="component" value="Unassembled WGS sequence"/>
</dbReference>
<gene>
    <name evidence="1" type="ORF">Val02_82420</name>
</gene>
<dbReference type="AlphaFoldDB" id="A0A8J4DVE1"/>
<comment type="caution">
    <text evidence="1">The sequence shown here is derived from an EMBL/GenBank/DDBJ whole genome shotgun (WGS) entry which is preliminary data.</text>
</comment>
<evidence type="ECO:0000313" key="1">
    <source>
        <dbReference type="EMBL" id="GIJ51356.1"/>
    </source>
</evidence>
<evidence type="ECO:0000313" key="2">
    <source>
        <dbReference type="Proteomes" id="UP000619260"/>
    </source>
</evidence>
<proteinExistence type="predicted"/>